<evidence type="ECO:0000313" key="2">
    <source>
        <dbReference type="EMBL" id="CAN68652.1"/>
    </source>
</evidence>
<proteinExistence type="predicted"/>
<feature type="region of interest" description="Disordered" evidence="1">
    <location>
        <begin position="22"/>
        <end position="44"/>
    </location>
</feature>
<dbReference type="AlphaFoldDB" id="A5C4S7"/>
<name>A5C4S7_VITVI</name>
<gene>
    <name evidence="2" type="ORF">VITISV_010078</name>
</gene>
<sequence length="77" mass="8368">MPGVAIRSNSIRIPQEDMRCAPLSGLPQGEAHGTREHHTPDDSISYPDMLFGSLTNVSKPCYIIPTACHSTYSAALR</sequence>
<accession>A5C4S7</accession>
<organism evidence="2">
    <name type="scientific">Vitis vinifera</name>
    <name type="common">Grape</name>
    <dbReference type="NCBI Taxonomy" id="29760"/>
    <lineage>
        <taxon>Eukaryota</taxon>
        <taxon>Viridiplantae</taxon>
        <taxon>Streptophyta</taxon>
        <taxon>Embryophyta</taxon>
        <taxon>Tracheophyta</taxon>
        <taxon>Spermatophyta</taxon>
        <taxon>Magnoliopsida</taxon>
        <taxon>eudicotyledons</taxon>
        <taxon>Gunneridae</taxon>
        <taxon>Pentapetalae</taxon>
        <taxon>rosids</taxon>
        <taxon>Vitales</taxon>
        <taxon>Vitaceae</taxon>
        <taxon>Viteae</taxon>
        <taxon>Vitis</taxon>
    </lineage>
</organism>
<feature type="compositionally biased region" description="Basic and acidic residues" evidence="1">
    <location>
        <begin position="32"/>
        <end position="41"/>
    </location>
</feature>
<dbReference type="EMBL" id="AM482297">
    <property type="protein sequence ID" value="CAN68652.1"/>
    <property type="molecule type" value="Genomic_DNA"/>
</dbReference>
<protein>
    <submittedName>
        <fullName evidence="2">Uncharacterized protein</fullName>
    </submittedName>
</protein>
<evidence type="ECO:0000256" key="1">
    <source>
        <dbReference type="SAM" id="MobiDB-lite"/>
    </source>
</evidence>
<reference evidence="2" key="1">
    <citation type="journal article" date="2007" name="PLoS ONE">
        <title>The first genome sequence of an elite grapevine cultivar (Pinot noir Vitis vinifera L.): coping with a highly heterozygous genome.</title>
        <authorList>
            <person name="Velasco R."/>
            <person name="Zharkikh A."/>
            <person name="Troggio M."/>
            <person name="Cartwright D.A."/>
            <person name="Cestaro A."/>
            <person name="Pruss D."/>
            <person name="Pindo M."/>
            <person name="FitzGerald L.M."/>
            <person name="Vezzulli S."/>
            <person name="Reid J."/>
            <person name="Malacarne G."/>
            <person name="Iliev D."/>
            <person name="Coppola G."/>
            <person name="Wardell B."/>
            <person name="Micheletti D."/>
            <person name="Macalma T."/>
            <person name="Facci M."/>
            <person name="Mitchell J.T."/>
            <person name="Perazzolli M."/>
            <person name="Eldredge G."/>
            <person name="Gatto P."/>
            <person name="Oyzerski R."/>
            <person name="Moretto M."/>
            <person name="Gutin N."/>
            <person name="Stefanini M."/>
            <person name="Chen Y."/>
            <person name="Segala C."/>
            <person name="Davenport C."/>
            <person name="Dematte L."/>
            <person name="Mraz A."/>
            <person name="Battilana J."/>
            <person name="Stormo K."/>
            <person name="Costa F."/>
            <person name="Tao Q."/>
            <person name="Si-Ammour A."/>
            <person name="Harkins T."/>
            <person name="Lackey A."/>
            <person name="Perbost C."/>
            <person name="Taillon B."/>
            <person name="Stella A."/>
            <person name="Solovyev V."/>
            <person name="Fawcett J.A."/>
            <person name="Sterck L."/>
            <person name="Vandepoele K."/>
            <person name="Grando S.M."/>
            <person name="Toppo S."/>
            <person name="Moser C."/>
            <person name="Lanchbury J."/>
            <person name="Bogden R."/>
            <person name="Skolnick M."/>
            <person name="Sgaramella V."/>
            <person name="Bhatnagar S.K."/>
            <person name="Fontana P."/>
            <person name="Gutin A."/>
            <person name="Van de Peer Y."/>
            <person name="Salamini F."/>
            <person name="Viola R."/>
        </authorList>
    </citation>
    <scope>NUCLEOTIDE SEQUENCE</scope>
</reference>